<accession>A0A1J5QJF2</accession>
<dbReference type="GO" id="GO:0006425">
    <property type="term" value="P:glutaminyl-tRNA aminoacylation"/>
    <property type="evidence" value="ECO:0007669"/>
    <property type="project" value="TreeGrafter"/>
</dbReference>
<evidence type="ECO:0000259" key="3">
    <source>
        <dbReference type="Pfam" id="PF03950"/>
    </source>
</evidence>
<dbReference type="PANTHER" id="PTHR43097:SF5">
    <property type="entry name" value="GLUTAMATE--TRNA LIGASE"/>
    <property type="match status" value="1"/>
</dbReference>
<organism evidence="5">
    <name type="scientific">mine drainage metagenome</name>
    <dbReference type="NCBI Taxonomy" id="410659"/>
    <lineage>
        <taxon>unclassified sequences</taxon>
        <taxon>metagenomes</taxon>
        <taxon>ecological metagenomes</taxon>
    </lineage>
</organism>
<dbReference type="EC" id="6.1.1.18" evidence="5"/>
<name>A0A1J5QJF2_9ZZZZ</name>
<feature type="domain" description="Glutamyl/glutaminyl-tRNA synthetase class Ib anti-codon binding" evidence="3">
    <location>
        <begin position="8"/>
        <end position="45"/>
    </location>
</feature>
<feature type="region of interest" description="Disordered" evidence="2">
    <location>
        <begin position="117"/>
        <end position="147"/>
    </location>
</feature>
<evidence type="ECO:0000313" key="5">
    <source>
        <dbReference type="EMBL" id="OIQ83657.1"/>
    </source>
</evidence>
<evidence type="ECO:0000256" key="2">
    <source>
        <dbReference type="SAM" id="MobiDB-lite"/>
    </source>
</evidence>
<dbReference type="InterPro" id="IPR020056">
    <property type="entry name" value="Rbsml_bL25/Gln-tRNA_synth_N"/>
</dbReference>
<dbReference type="InterPro" id="IPR011035">
    <property type="entry name" value="Ribosomal_bL25/Gln-tRNA_synth"/>
</dbReference>
<dbReference type="Pfam" id="PF20974">
    <property type="entry name" value="tRNA-synt_1c_C2"/>
    <property type="match status" value="1"/>
</dbReference>
<feature type="compositionally biased region" description="Basic residues" evidence="2">
    <location>
        <begin position="137"/>
        <end position="147"/>
    </location>
</feature>
<dbReference type="SUPFAM" id="SSF50715">
    <property type="entry name" value="Ribosomal protein L25-like"/>
    <property type="match status" value="1"/>
</dbReference>
<keyword evidence="1" id="KW-0648">Protein biosynthesis</keyword>
<reference evidence="5" key="1">
    <citation type="submission" date="2016-10" db="EMBL/GenBank/DDBJ databases">
        <title>Sequence of Gallionella enrichment culture.</title>
        <authorList>
            <person name="Poehlein A."/>
            <person name="Muehling M."/>
            <person name="Daniel R."/>
        </authorList>
    </citation>
    <scope>NUCLEOTIDE SEQUENCE</scope>
</reference>
<dbReference type="Gene3D" id="2.40.240.10">
    <property type="entry name" value="Ribosomal Protein L25, Chain P"/>
    <property type="match status" value="2"/>
</dbReference>
<comment type="caution">
    <text evidence="5">The sequence shown here is derived from an EMBL/GenBank/DDBJ whole genome shotgun (WGS) entry which is preliminary data.</text>
</comment>
<feature type="domain" description="tRNA synthetases class I (E and Q) anti-codon binding" evidence="4">
    <location>
        <begin position="63"/>
        <end position="125"/>
    </location>
</feature>
<dbReference type="InterPro" id="IPR020059">
    <property type="entry name" value="Glu/Gln-tRNA-synth_Ib_codon-bd"/>
</dbReference>
<dbReference type="InterPro" id="IPR050132">
    <property type="entry name" value="Gln/Glu-tRNA_Ligase"/>
</dbReference>
<dbReference type="GO" id="GO:0005524">
    <property type="term" value="F:ATP binding"/>
    <property type="evidence" value="ECO:0007669"/>
    <property type="project" value="InterPro"/>
</dbReference>
<dbReference type="InterPro" id="IPR049437">
    <property type="entry name" value="tRNA-synt_1c_C2"/>
</dbReference>
<dbReference type="AlphaFoldDB" id="A0A1J5QJF2"/>
<gene>
    <name evidence="5" type="primary">glnS_10</name>
    <name evidence="5" type="ORF">GALL_345300</name>
</gene>
<keyword evidence="5" id="KW-0436">Ligase</keyword>
<evidence type="ECO:0000256" key="1">
    <source>
        <dbReference type="ARBA" id="ARBA00022917"/>
    </source>
</evidence>
<proteinExistence type="predicted"/>
<evidence type="ECO:0000259" key="4">
    <source>
        <dbReference type="Pfam" id="PF20974"/>
    </source>
</evidence>
<dbReference type="PANTHER" id="PTHR43097">
    <property type="entry name" value="GLUTAMINE-TRNA LIGASE"/>
    <property type="match status" value="1"/>
</dbReference>
<dbReference type="GO" id="GO:0005829">
    <property type="term" value="C:cytosol"/>
    <property type="evidence" value="ECO:0007669"/>
    <property type="project" value="TreeGrafter"/>
</dbReference>
<dbReference type="Pfam" id="PF03950">
    <property type="entry name" value="tRNA-synt_1c_C"/>
    <property type="match status" value="1"/>
</dbReference>
<dbReference type="GO" id="GO:0004819">
    <property type="term" value="F:glutamine-tRNA ligase activity"/>
    <property type="evidence" value="ECO:0007669"/>
    <property type="project" value="UniProtKB-EC"/>
</dbReference>
<sequence>MEVPAKKWFRLAPGAEVRLRRACLVTCREVVKDASGAVVELRCTWDPASLGGDAPDGRKVKGTLQWIPVKEAIRAEVRLYDRLFTAEDPMDVPEGGDWRDTLNPASLQGIEAILEPALAAAEPGSRPGASSSPHGPRPVRRRTPRRS</sequence>
<protein>
    <submittedName>
        <fullName evidence="5">Glutamine--tRNA ligase</fullName>
        <ecNumber evidence="5">6.1.1.18</ecNumber>
    </submittedName>
</protein>
<dbReference type="EMBL" id="MLJW01000683">
    <property type="protein sequence ID" value="OIQ83657.1"/>
    <property type="molecule type" value="Genomic_DNA"/>
</dbReference>